<feature type="transmembrane region" description="Helical" evidence="1">
    <location>
        <begin position="127"/>
        <end position="145"/>
    </location>
</feature>
<feature type="transmembrane region" description="Helical" evidence="1">
    <location>
        <begin position="35"/>
        <end position="53"/>
    </location>
</feature>
<evidence type="ECO:0000256" key="1">
    <source>
        <dbReference type="SAM" id="Phobius"/>
    </source>
</evidence>
<feature type="transmembrane region" description="Helical" evidence="1">
    <location>
        <begin position="6"/>
        <end position="23"/>
    </location>
</feature>
<sequence length="240" mass="27342">MGWLLHIPGSSCILFSMLMLGLHTFRISVNKKWPIALICTAGISSCIELFTLMAGTKSWSPMLVIVLEAVCVHYLFRLRGLHALMIVMIGAVGYSVYLAIVLFAVSIGTGVPVYDYFDRLDSLFHPLKIYAAFLTCLTALLLHMNRLGFTLRLERHGKNAGSARDPRYAWKVWKVWNVRNVRHPQNYVFFPALLTAFVLFSSAYYGVSMHVASILYWAAGFCIVLVWMLYLLYRKEMDEL</sequence>
<keyword evidence="1" id="KW-1133">Transmembrane helix</keyword>
<organism evidence="2 3">
    <name type="scientific">Paenibacillus planticolens</name>
    <dbReference type="NCBI Taxonomy" id="2654976"/>
    <lineage>
        <taxon>Bacteria</taxon>
        <taxon>Bacillati</taxon>
        <taxon>Bacillota</taxon>
        <taxon>Bacilli</taxon>
        <taxon>Bacillales</taxon>
        <taxon>Paenibacillaceae</taxon>
        <taxon>Paenibacillus</taxon>
    </lineage>
</organism>
<feature type="transmembrane region" description="Helical" evidence="1">
    <location>
        <begin position="83"/>
        <end position="107"/>
    </location>
</feature>
<keyword evidence="1" id="KW-0472">Membrane</keyword>
<feature type="transmembrane region" description="Helical" evidence="1">
    <location>
        <begin position="59"/>
        <end position="76"/>
    </location>
</feature>
<comment type="caution">
    <text evidence="2">The sequence shown here is derived from an EMBL/GenBank/DDBJ whole genome shotgun (WGS) entry which is preliminary data.</text>
</comment>
<keyword evidence="3" id="KW-1185">Reference proteome</keyword>
<evidence type="ECO:0000313" key="3">
    <source>
        <dbReference type="Proteomes" id="UP000618579"/>
    </source>
</evidence>
<evidence type="ECO:0000313" key="2">
    <source>
        <dbReference type="EMBL" id="NOV02512.1"/>
    </source>
</evidence>
<gene>
    <name evidence="2" type="ORF">GC097_21150</name>
</gene>
<dbReference type="Proteomes" id="UP000618579">
    <property type="component" value="Unassembled WGS sequence"/>
</dbReference>
<reference evidence="2 3" key="1">
    <citation type="submission" date="2019-10" db="EMBL/GenBank/DDBJ databases">
        <title>Description of Paenibacillus pedi sp. nov.</title>
        <authorList>
            <person name="Carlier A."/>
            <person name="Qi S."/>
        </authorList>
    </citation>
    <scope>NUCLEOTIDE SEQUENCE [LARGE SCALE GENOMIC DNA]</scope>
    <source>
        <strain evidence="2 3">LMG 31457</strain>
    </source>
</reference>
<proteinExistence type="predicted"/>
<dbReference type="EMBL" id="WHNZ01000045">
    <property type="protein sequence ID" value="NOV02512.1"/>
    <property type="molecule type" value="Genomic_DNA"/>
</dbReference>
<keyword evidence="1" id="KW-0812">Transmembrane</keyword>
<feature type="transmembrane region" description="Helical" evidence="1">
    <location>
        <begin position="213"/>
        <end position="233"/>
    </location>
</feature>
<name>A0ABX1ZUB3_9BACL</name>
<accession>A0ABX1ZUB3</accession>
<protein>
    <submittedName>
        <fullName evidence="2">Uncharacterized protein</fullName>
    </submittedName>
</protein>
<feature type="transmembrane region" description="Helical" evidence="1">
    <location>
        <begin position="187"/>
        <end position="207"/>
    </location>
</feature>